<dbReference type="PANTHER" id="PTHR10928">
    <property type="entry name" value="SUPPRESSOR OF FUSED"/>
    <property type="match status" value="1"/>
</dbReference>
<dbReference type="InterPro" id="IPR020941">
    <property type="entry name" value="SUFU-like_domain"/>
</dbReference>
<organism evidence="2 3">
    <name type="scientific">Longicatena caecimuris</name>
    <dbReference type="NCBI Taxonomy" id="1796635"/>
    <lineage>
        <taxon>Bacteria</taxon>
        <taxon>Bacillati</taxon>
        <taxon>Bacillota</taxon>
        <taxon>Erysipelotrichia</taxon>
        <taxon>Erysipelotrichales</taxon>
        <taxon>Erysipelotrichaceae</taxon>
        <taxon>Longicatena</taxon>
    </lineage>
</organism>
<reference evidence="2 3" key="1">
    <citation type="submission" date="2019-03" db="EMBL/GenBank/DDBJ databases">
        <title>Genomic Encyclopedia of Type Strains, Phase IV (KMG-IV): sequencing the most valuable type-strain genomes for metagenomic binning, comparative biology and taxonomic classification.</title>
        <authorList>
            <person name="Goeker M."/>
        </authorList>
    </citation>
    <scope>NUCLEOTIDE SEQUENCE [LARGE SCALE GENOMIC DNA]</scope>
    <source>
        <strain evidence="2 3">DSM 29481</strain>
    </source>
</reference>
<feature type="domain" description="Suppressor of fused-like" evidence="1">
    <location>
        <begin position="74"/>
        <end position="236"/>
    </location>
</feature>
<keyword evidence="3" id="KW-1185">Reference proteome</keyword>
<name>A0A4R3SSX0_9FIRM</name>
<evidence type="ECO:0000313" key="3">
    <source>
        <dbReference type="Proteomes" id="UP000295773"/>
    </source>
</evidence>
<dbReference type="InterPro" id="IPR037181">
    <property type="entry name" value="SUFU_N"/>
</dbReference>
<dbReference type="RefSeq" id="WP_132225864.1">
    <property type="nucleotide sequence ID" value="NZ_JANKBG010000043.1"/>
</dbReference>
<evidence type="ECO:0000313" key="2">
    <source>
        <dbReference type="EMBL" id="TCU51793.1"/>
    </source>
</evidence>
<dbReference type="PANTHER" id="PTHR10928:SF2">
    <property type="entry name" value="SUPPRESSOR OF FUSED HOMOLOG"/>
    <property type="match status" value="1"/>
</dbReference>
<comment type="caution">
    <text evidence="2">The sequence shown here is derived from an EMBL/GenBank/DDBJ whole genome shotgun (WGS) entry which is preliminary data.</text>
</comment>
<dbReference type="GO" id="GO:0005737">
    <property type="term" value="C:cytoplasm"/>
    <property type="evidence" value="ECO:0007669"/>
    <property type="project" value="TreeGrafter"/>
</dbReference>
<accession>A0A4R3SSX0</accession>
<dbReference type="Proteomes" id="UP000295773">
    <property type="component" value="Unassembled WGS sequence"/>
</dbReference>
<dbReference type="Pfam" id="PF05076">
    <property type="entry name" value="SUFU"/>
    <property type="match status" value="1"/>
</dbReference>
<protein>
    <submittedName>
        <fullName evidence="2">Suppressor of fused protein SUFU</fullName>
    </submittedName>
</protein>
<sequence>MHIFHKPKKKIVHAHSKEKIVAGMRFEDYQKALADEDFAPGWDVIEDSFAKCYPNQKPKHYATTLTSRALFGGNEYLDGYSIYTSPKGYQHIVTYGMTNLYGDEQAFGQTYSRWGYEMTMKLQEHSYEDCVWACNMLGNLARYTYTTKRFFEENQYVLGNQEPIKQGSDSKITSLLIIKDNEIPEVESVHGLVTYLQLVGILWEEACAIREDPSKIPILLENMRKDNPDGVTDLKRVNSYL</sequence>
<evidence type="ECO:0000259" key="1">
    <source>
        <dbReference type="Pfam" id="PF05076"/>
    </source>
</evidence>
<gene>
    <name evidence="2" type="ORF">EDD61_1425</name>
</gene>
<dbReference type="SUPFAM" id="SSF103359">
    <property type="entry name" value="Suppressor of Fused, N-terminal domain"/>
    <property type="match status" value="1"/>
</dbReference>
<proteinExistence type="predicted"/>
<dbReference type="InterPro" id="IPR007768">
    <property type="entry name" value="Suppressor_of_fused"/>
</dbReference>
<dbReference type="AlphaFoldDB" id="A0A4R3SSX0"/>
<dbReference type="EMBL" id="SMBP01000042">
    <property type="protein sequence ID" value="TCU51793.1"/>
    <property type="molecule type" value="Genomic_DNA"/>
</dbReference>